<dbReference type="RefSeq" id="WP_121214421.1">
    <property type="nucleotide sequence ID" value="NZ_JAMYWW010000001.1"/>
</dbReference>
<dbReference type="Gene3D" id="3.40.30.10">
    <property type="entry name" value="Glutaredoxin"/>
    <property type="match status" value="1"/>
</dbReference>
<dbReference type="InterPro" id="IPR008554">
    <property type="entry name" value="Glutaredoxin-like"/>
</dbReference>
<dbReference type="SUPFAM" id="SSF52833">
    <property type="entry name" value="Thioredoxin-like"/>
    <property type="match status" value="1"/>
</dbReference>
<dbReference type="InterPro" id="IPR036249">
    <property type="entry name" value="Thioredoxin-like_sf"/>
</dbReference>
<accession>A0A494Z2S1</accession>
<dbReference type="Proteomes" id="UP000272238">
    <property type="component" value="Unassembled WGS sequence"/>
</dbReference>
<keyword evidence="2" id="KW-1185">Reference proteome</keyword>
<protein>
    <submittedName>
        <fullName evidence="1">Glutaredoxin family protein</fullName>
    </submittedName>
</protein>
<sequence>MKVTFYSRPNCPLCTDGLMMLKLVQEDVEFEIEMVNIEDDDEIHEKYMLMIPVVEKDGEIVQYGNLDYVTLLESLQ</sequence>
<dbReference type="AlphaFoldDB" id="A0A494Z2S1"/>
<dbReference type="OrthoDB" id="32865at2"/>
<comment type="caution">
    <text evidence="1">The sequence shown here is derived from an EMBL/GenBank/DDBJ whole genome shotgun (WGS) entry which is preliminary data.</text>
</comment>
<name>A0A494Z2S1_9BACL</name>
<organism evidence="1 2">
    <name type="scientific">Ureibacillus endophyticus</name>
    <dbReference type="NCBI Taxonomy" id="1978490"/>
    <lineage>
        <taxon>Bacteria</taxon>
        <taxon>Bacillati</taxon>
        <taxon>Bacillota</taxon>
        <taxon>Bacilli</taxon>
        <taxon>Bacillales</taxon>
        <taxon>Caryophanaceae</taxon>
        <taxon>Ureibacillus</taxon>
    </lineage>
</organism>
<evidence type="ECO:0000313" key="2">
    <source>
        <dbReference type="Proteomes" id="UP000272238"/>
    </source>
</evidence>
<dbReference type="Pfam" id="PF05768">
    <property type="entry name" value="Glrx-like"/>
    <property type="match status" value="1"/>
</dbReference>
<evidence type="ECO:0000313" key="1">
    <source>
        <dbReference type="EMBL" id="RKQ16726.1"/>
    </source>
</evidence>
<proteinExistence type="predicted"/>
<reference evidence="1 2" key="1">
    <citation type="journal article" date="2016" name="Antonie Van Leeuwenhoek">
        <title>Lysinibacillus endophyticus sp. nov., an indole-3-acetic acid producing endophytic bacterium isolated from corn root (Zea mays cv. Xinken-5).</title>
        <authorList>
            <person name="Yu J."/>
            <person name="Guan X."/>
            <person name="Liu C."/>
            <person name="Xiang W."/>
            <person name="Yu Z."/>
            <person name="Liu X."/>
            <person name="Wang G."/>
        </authorList>
    </citation>
    <scope>NUCLEOTIDE SEQUENCE [LARGE SCALE GENOMIC DNA]</scope>
    <source>
        <strain evidence="1 2">DSM 100506</strain>
    </source>
</reference>
<gene>
    <name evidence="1" type="ORF">D8M03_08905</name>
</gene>
<dbReference type="EMBL" id="RBZN01000018">
    <property type="protein sequence ID" value="RKQ16726.1"/>
    <property type="molecule type" value="Genomic_DNA"/>
</dbReference>